<keyword evidence="1" id="KW-0472">Membrane</keyword>
<protein>
    <submittedName>
        <fullName evidence="3">Paraquat-inducible protein A</fullName>
    </submittedName>
</protein>
<dbReference type="EMBL" id="VNHT01000120">
    <property type="protein sequence ID" value="TYP70829.1"/>
    <property type="molecule type" value="Genomic_DNA"/>
</dbReference>
<gene>
    <name evidence="2" type="ORF">AAW31_10355</name>
    <name evidence="3" type="ORF">BCL69_11201</name>
</gene>
<dbReference type="PATRIC" id="fig|44574.3.peg.2520"/>
<evidence type="ECO:0000256" key="1">
    <source>
        <dbReference type="SAM" id="Phobius"/>
    </source>
</evidence>
<feature type="transmembrane region" description="Helical" evidence="1">
    <location>
        <begin position="171"/>
        <end position="190"/>
    </location>
</feature>
<evidence type="ECO:0000313" key="2">
    <source>
        <dbReference type="EMBL" id="AKH38126.1"/>
    </source>
</evidence>
<dbReference type="AlphaFoldDB" id="A0A0F7KF40"/>
<dbReference type="EMBL" id="CP011451">
    <property type="protein sequence ID" value="AKH38126.1"/>
    <property type="molecule type" value="Genomic_DNA"/>
</dbReference>
<evidence type="ECO:0000313" key="4">
    <source>
        <dbReference type="Proteomes" id="UP000034156"/>
    </source>
</evidence>
<keyword evidence="1" id="KW-0812">Transmembrane</keyword>
<evidence type="ECO:0000313" key="5">
    <source>
        <dbReference type="Proteomes" id="UP000324176"/>
    </source>
</evidence>
<evidence type="ECO:0000313" key="3">
    <source>
        <dbReference type="EMBL" id="TYP70829.1"/>
    </source>
</evidence>
<sequence length="203" mass="22483">MAGSVSLMACHECDLLLRVDHSFAKGVVKCPRCAAVLLKHKRHSLDLTLAYTITGLILFVISNSFPIIDFQFERQSTETILLSGVWELLDQDMYLLAGLVFVTTILAPFTQLATLLYVFLPLKFNRIAPYTSEVFRFASALRSWSMMEVFMLGILVSTVKLASMGTIVPGIALWSFGILIFVLAAATSSLDPDLVWEKLGVSQ</sequence>
<dbReference type="RefSeq" id="WP_046850187.1">
    <property type="nucleotide sequence ID" value="NZ_CP011451.1"/>
</dbReference>
<reference evidence="2 4" key="2">
    <citation type="journal article" date="2016" name="Genome Announc.">
        <title>Genome Sequence of Nitrosomonas communis Strain Nm2, a Mesophilic Ammonia-Oxidizing Bacterium Isolated from Mediterranean Soil.</title>
        <authorList>
            <person name="Kozlowski J.A."/>
            <person name="Kits K.D."/>
            <person name="Stein L.Y."/>
        </authorList>
    </citation>
    <scope>NUCLEOTIDE SEQUENCE [LARGE SCALE GENOMIC DNA]</scope>
    <source>
        <strain evidence="2 4">Nm2</strain>
    </source>
</reference>
<feature type="transmembrane region" description="Helical" evidence="1">
    <location>
        <begin position="93"/>
        <end position="120"/>
    </location>
</feature>
<dbReference type="Proteomes" id="UP000034156">
    <property type="component" value="Chromosome"/>
</dbReference>
<keyword evidence="1" id="KW-1133">Transmembrane helix</keyword>
<feature type="transmembrane region" description="Helical" evidence="1">
    <location>
        <begin position="141"/>
        <end position="159"/>
    </location>
</feature>
<dbReference type="OrthoDB" id="9807787at2"/>
<dbReference type="Proteomes" id="UP000324176">
    <property type="component" value="Unassembled WGS sequence"/>
</dbReference>
<dbReference type="Pfam" id="PF04403">
    <property type="entry name" value="PqiA"/>
    <property type="match status" value="1"/>
</dbReference>
<dbReference type="KEGG" id="nco:AAW31_10355"/>
<reference evidence="4" key="1">
    <citation type="submission" date="2015-05" db="EMBL/GenBank/DDBJ databases">
        <title>Draft genome of Nitrosomonas communis strain Nm2.</title>
        <authorList>
            <person name="Kozlowski J.A."/>
            <person name="Kits K.D."/>
            <person name="Stein L.Y."/>
        </authorList>
    </citation>
    <scope>NUCLEOTIDE SEQUENCE [LARGE SCALE GENOMIC DNA]</scope>
    <source>
        <strain evidence="4">Nm2</strain>
    </source>
</reference>
<proteinExistence type="predicted"/>
<reference evidence="3 5" key="3">
    <citation type="submission" date="2019-07" db="EMBL/GenBank/DDBJ databases">
        <title>Active sludge and wastewater microbial communities from Klosterneuburg, Austria.</title>
        <authorList>
            <person name="Wagner M."/>
        </authorList>
    </citation>
    <scope>NUCLEOTIDE SEQUENCE [LARGE SCALE GENOMIC DNA]</scope>
    <source>
        <strain evidence="3 5">Nm2</strain>
    </source>
</reference>
<feature type="transmembrane region" description="Helical" evidence="1">
    <location>
        <begin position="49"/>
        <end position="68"/>
    </location>
</feature>
<organism evidence="2 4">
    <name type="scientific">Nitrosomonas communis</name>
    <dbReference type="NCBI Taxonomy" id="44574"/>
    <lineage>
        <taxon>Bacteria</taxon>
        <taxon>Pseudomonadati</taxon>
        <taxon>Pseudomonadota</taxon>
        <taxon>Betaproteobacteria</taxon>
        <taxon>Nitrosomonadales</taxon>
        <taxon>Nitrosomonadaceae</taxon>
        <taxon>Nitrosomonas</taxon>
    </lineage>
</organism>
<keyword evidence="4" id="KW-1185">Reference proteome</keyword>
<accession>A0A0F7KF40</accession>
<dbReference type="InterPro" id="IPR007498">
    <property type="entry name" value="PqiA-like"/>
</dbReference>
<name>A0A0F7KF40_9PROT</name>